<proteinExistence type="predicted"/>
<protein>
    <submittedName>
        <fullName evidence="1">Uncharacterized protein</fullName>
    </submittedName>
</protein>
<accession>A0AAW8CPZ5</accession>
<evidence type="ECO:0000313" key="2">
    <source>
        <dbReference type="Proteomes" id="UP001230466"/>
    </source>
</evidence>
<sequence length="230" mass="27556">MKIETKGNSLNKKRKWKIYAFFLFIFLLVIKEFTPVNKAKEFIQRNYPMNCQLTKSEFEKAVWKDIGYILLKSIKQHKNGDLGEVYNFCKPSSYCDIWLIDRKFTTETLDYKFTTFYTNNISKKYSMLKLYHNFLQSIKAQKYQGGMIDFNKYSLIFNLDGNVEFYDKNHINILGNKLILTYRYTQAWLPFDIEQKIGLEHMLYKNSLLYTVAYAIDNCGRLYEEISYEQ</sequence>
<dbReference type="EMBL" id="JASAYJ010000008">
    <property type="protein sequence ID" value="MDP8187093.1"/>
    <property type="molecule type" value="Genomic_DNA"/>
</dbReference>
<dbReference type="AlphaFoldDB" id="A0AAW8CPZ5"/>
<organism evidence="1 2">
    <name type="scientific">Pasteurella atlantica</name>
    <dbReference type="NCBI Taxonomy" id="2827233"/>
    <lineage>
        <taxon>Bacteria</taxon>
        <taxon>Pseudomonadati</taxon>
        <taxon>Pseudomonadota</taxon>
        <taxon>Gammaproteobacteria</taxon>
        <taxon>Pasteurellales</taxon>
        <taxon>Pasteurellaceae</taxon>
        <taxon>Pasteurella</taxon>
    </lineage>
</organism>
<dbReference type="RefSeq" id="WP_211597676.1">
    <property type="nucleotide sequence ID" value="NZ_JAGRQI010000007.1"/>
</dbReference>
<evidence type="ECO:0000313" key="1">
    <source>
        <dbReference type="EMBL" id="MDP8187093.1"/>
    </source>
</evidence>
<reference evidence="1" key="1">
    <citation type="journal article" date="2023" name="Front. Microbiol.">
        <title>Phylogeography and host specificity of Pasteurellaceae pathogenic to sea-farmed fish in the north-east Atlantic.</title>
        <authorList>
            <person name="Gulla S."/>
            <person name="Colquhoun D.J."/>
            <person name="Olsen A.B."/>
            <person name="Spilsberg B."/>
            <person name="Lagesen K."/>
            <person name="Aakesson C.P."/>
            <person name="Strom S."/>
            <person name="Manji F."/>
            <person name="Birkbeck T.H."/>
            <person name="Nilsen H.K."/>
        </authorList>
    </citation>
    <scope>NUCLEOTIDE SEQUENCE</scope>
    <source>
        <strain evidence="1">VIB1234</strain>
    </source>
</reference>
<dbReference type="Proteomes" id="UP001230466">
    <property type="component" value="Unassembled WGS sequence"/>
</dbReference>
<comment type="caution">
    <text evidence="1">The sequence shown here is derived from an EMBL/GenBank/DDBJ whole genome shotgun (WGS) entry which is preliminary data.</text>
</comment>
<gene>
    <name evidence="1" type="ORF">QJU78_04810</name>
</gene>
<name>A0AAW8CPZ5_9PAST</name>